<dbReference type="Pfam" id="PF01855">
    <property type="entry name" value="POR_N"/>
    <property type="match status" value="1"/>
</dbReference>
<dbReference type="Gene3D" id="3.40.50.920">
    <property type="match status" value="1"/>
</dbReference>
<sequence>MNGRKNMGKILMKGNEAIGEAAIRAGCLNYFAYPITPQSEVSEYLSHRMPEAGGVFLQGESEVAVGYMVFGAAACGERVFTTSSSPGISLMSEAISYIAGAQCPAVFVNIMRGGPGLGGILPSQADYFQATKGGGHGDYRLLVMAPASVQEAVEMVMMAFPLAEKYRNPVMILGDGLIGQMMEPVEFPENLKSEPSNKDDWATTGMDKRKSKKKNIVKSLFLDPVVLNNNNLTLKEKYNRMKREDVMWESYNTENDYRLLIVSYGTMSRVCKTAVDNLKGEGIEVGMIRPKTLFPFPEKAVLEAASKKGCEMALSIEMSMGQMVEDVERSVRGRCPVEWYGSCGGNVPTPEEIMDVVRSYLS</sequence>
<dbReference type="PANTHER" id="PTHR43088">
    <property type="entry name" value="SUBUNIT OF PYRUVATE:FLAVODOXIN OXIDOREDUCTASE-RELATED"/>
    <property type="match status" value="1"/>
</dbReference>
<dbReference type="InterPro" id="IPR052368">
    <property type="entry name" value="2-oxoacid_oxidoreductase"/>
</dbReference>
<reference evidence="5" key="1">
    <citation type="journal article" date="2011" name="Environ. Microbiol.">
        <title>Genomic insights into the metabolic potential of the polycyclic aromatic hydrocarbon degrading sulfate-reducing Deltaproteobacterium N47.</title>
        <authorList>
            <person name="Bergmann F."/>
            <person name="Selesi D."/>
            <person name="Weinmaier T."/>
            <person name="Tischler P."/>
            <person name="Rattei T."/>
            <person name="Meckenstock R.U."/>
        </authorList>
    </citation>
    <scope>NUCLEOTIDE SEQUENCE</scope>
</reference>
<feature type="domain" description="Pyruvate:ferredoxin oxidoreductase core" evidence="4">
    <location>
        <begin position="260"/>
        <end position="353"/>
    </location>
</feature>
<evidence type="ECO:0000259" key="4">
    <source>
        <dbReference type="Pfam" id="PF17147"/>
    </source>
</evidence>
<dbReference type="InterPro" id="IPR009014">
    <property type="entry name" value="Transketo_C/PFOR_II"/>
</dbReference>
<organism evidence="5">
    <name type="scientific">uncultured Desulfobacterium sp</name>
    <dbReference type="NCBI Taxonomy" id="201089"/>
    <lineage>
        <taxon>Bacteria</taxon>
        <taxon>Pseudomonadati</taxon>
        <taxon>Thermodesulfobacteriota</taxon>
        <taxon>Desulfobacteria</taxon>
        <taxon>Desulfobacterales</taxon>
        <taxon>Desulfobacteriaceae</taxon>
        <taxon>Desulfobacterium</taxon>
        <taxon>environmental samples</taxon>
    </lineage>
</organism>
<dbReference type="SUPFAM" id="SSF52922">
    <property type="entry name" value="TK C-terminal domain-like"/>
    <property type="match status" value="1"/>
</dbReference>
<gene>
    <name evidence="5" type="ORF">N47_A10080</name>
</gene>
<feature type="region of interest" description="Disordered" evidence="2">
    <location>
        <begin position="189"/>
        <end position="209"/>
    </location>
</feature>
<dbReference type="Pfam" id="PF17147">
    <property type="entry name" value="PFOR_II"/>
    <property type="match status" value="1"/>
</dbReference>
<evidence type="ECO:0000256" key="2">
    <source>
        <dbReference type="SAM" id="MobiDB-lite"/>
    </source>
</evidence>
<proteinExistence type="predicted"/>
<dbReference type="EMBL" id="FR695864">
    <property type="protein sequence ID" value="CBX26979.1"/>
    <property type="molecule type" value="Genomic_DNA"/>
</dbReference>
<accession>E1Y8T5</accession>
<name>E1Y8T5_9BACT</name>
<dbReference type="AlphaFoldDB" id="E1Y8T5"/>
<dbReference type="CDD" id="cd07034">
    <property type="entry name" value="TPP_PYR_PFOR_IOR-alpha_like"/>
    <property type="match status" value="1"/>
</dbReference>
<dbReference type="GO" id="GO:0016491">
    <property type="term" value="F:oxidoreductase activity"/>
    <property type="evidence" value="ECO:0007669"/>
    <property type="project" value="UniProtKB-KW"/>
</dbReference>
<dbReference type="SUPFAM" id="SSF52518">
    <property type="entry name" value="Thiamin diphosphate-binding fold (THDP-binding)"/>
    <property type="match status" value="1"/>
</dbReference>
<feature type="compositionally biased region" description="Basic and acidic residues" evidence="2">
    <location>
        <begin position="189"/>
        <end position="201"/>
    </location>
</feature>
<dbReference type="InterPro" id="IPR002880">
    <property type="entry name" value="Pyrv_Fd/Flavodoxin_OxRdtase_N"/>
</dbReference>
<evidence type="ECO:0000256" key="1">
    <source>
        <dbReference type="ARBA" id="ARBA00023002"/>
    </source>
</evidence>
<dbReference type="Gene3D" id="3.40.50.970">
    <property type="match status" value="1"/>
</dbReference>
<evidence type="ECO:0000313" key="5">
    <source>
        <dbReference type="EMBL" id="CBX26979.1"/>
    </source>
</evidence>
<dbReference type="NCBIfam" id="NF005507">
    <property type="entry name" value="PRK07119.1"/>
    <property type="match status" value="1"/>
</dbReference>
<dbReference type="InterPro" id="IPR033412">
    <property type="entry name" value="PFOR_II"/>
</dbReference>
<evidence type="ECO:0000259" key="3">
    <source>
        <dbReference type="Pfam" id="PF01855"/>
    </source>
</evidence>
<feature type="domain" description="Pyruvate flavodoxin/ferredoxin oxidoreductase pyrimidine binding" evidence="3">
    <location>
        <begin position="20"/>
        <end position="200"/>
    </location>
</feature>
<dbReference type="PANTHER" id="PTHR43088:SF1">
    <property type="entry name" value="SUBUNIT OF PYRUVATE:FLAVODOXIN OXIDOREDUCTASE"/>
    <property type="match status" value="1"/>
</dbReference>
<dbReference type="InterPro" id="IPR029061">
    <property type="entry name" value="THDP-binding"/>
</dbReference>
<protein>
    <submittedName>
        <fullName evidence="5">Ketoisovalerate oxidoreductase subunit vorB</fullName>
    </submittedName>
</protein>
<keyword evidence="1" id="KW-0560">Oxidoreductase</keyword>